<sequence length="260" mass="28251">MASQLPSAVPVLACAGVPIAALEMNEAVTWCVDTAQSLSADSAGLDVHLCNSYTLALADDDHEFRALLNRAALNLADGTPVVWANRLLHKDANPPRSRVRGPSLFVNVLAAGQAAQIKHYLLGSTPETLEAMQREIAQRFPEALIVGTDSPPFRELTEAERLDQRDRIKSSGAQIVWVGLGTPKQDVEAAALAHSLPVIAIAVGAAFDFVAGTVEEAPDWMQRSGTEWMHRFAQEPGRLWQRYLVGGPRFVKAVITRRNQ</sequence>
<proteinExistence type="predicted"/>
<name>A0A6J6VZ00_9ZZZZ</name>
<dbReference type="NCBIfam" id="TIGR00696">
    <property type="entry name" value="wecG_tagA_cpsF"/>
    <property type="match status" value="1"/>
</dbReference>
<dbReference type="EMBL" id="CAEZZX010000062">
    <property type="protein sequence ID" value="CAB4776028.1"/>
    <property type="molecule type" value="Genomic_DNA"/>
</dbReference>
<evidence type="ECO:0000256" key="2">
    <source>
        <dbReference type="ARBA" id="ARBA00022679"/>
    </source>
</evidence>
<gene>
    <name evidence="3" type="ORF">UFOPK2938_00423</name>
</gene>
<dbReference type="GO" id="GO:0016758">
    <property type="term" value="F:hexosyltransferase activity"/>
    <property type="evidence" value="ECO:0007669"/>
    <property type="project" value="TreeGrafter"/>
</dbReference>
<dbReference type="PANTHER" id="PTHR34136:SF1">
    <property type="entry name" value="UDP-N-ACETYL-D-MANNOSAMINURONIC ACID TRANSFERASE"/>
    <property type="match status" value="1"/>
</dbReference>
<dbReference type="PANTHER" id="PTHR34136">
    <property type="match status" value="1"/>
</dbReference>
<organism evidence="3">
    <name type="scientific">freshwater metagenome</name>
    <dbReference type="NCBI Taxonomy" id="449393"/>
    <lineage>
        <taxon>unclassified sequences</taxon>
        <taxon>metagenomes</taxon>
        <taxon>ecological metagenomes</taxon>
    </lineage>
</organism>
<dbReference type="Pfam" id="PF03808">
    <property type="entry name" value="Glyco_tran_WecG"/>
    <property type="match status" value="1"/>
</dbReference>
<reference evidence="3" key="1">
    <citation type="submission" date="2020-05" db="EMBL/GenBank/DDBJ databases">
        <authorList>
            <person name="Chiriac C."/>
            <person name="Salcher M."/>
            <person name="Ghai R."/>
            <person name="Kavagutti S V."/>
        </authorList>
    </citation>
    <scope>NUCLEOTIDE SEQUENCE</scope>
</reference>
<keyword evidence="1" id="KW-0328">Glycosyltransferase</keyword>
<accession>A0A6J6VZ00</accession>
<dbReference type="CDD" id="cd06533">
    <property type="entry name" value="Glyco_transf_WecG_TagA"/>
    <property type="match status" value="1"/>
</dbReference>
<evidence type="ECO:0000313" key="3">
    <source>
        <dbReference type="EMBL" id="CAB4776028.1"/>
    </source>
</evidence>
<dbReference type="InterPro" id="IPR004629">
    <property type="entry name" value="WecG_TagA_CpsF"/>
</dbReference>
<evidence type="ECO:0000256" key="1">
    <source>
        <dbReference type="ARBA" id="ARBA00022676"/>
    </source>
</evidence>
<keyword evidence="2" id="KW-0808">Transferase</keyword>
<protein>
    <submittedName>
        <fullName evidence="3">Unannotated protein</fullName>
    </submittedName>
</protein>
<dbReference type="AlphaFoldDB" id="A0A6J6VZ00"/>